<gene>
    <name evidence="1" type="ORF">H2198_004475</name>
</gene>
<evidence type="ECO:0000313" key="1">
    <source>
        <dbReference type="EMBL" id="KAJ9657249.1"/>
    </source>
</evidence>
<evidence type="ECO:0000313" key="2">
    <source>
        <dbReference type="Proteomes" id="UP001172386"/>
    </source>
</evidence>
<dbReference type="EMBL" id="JAPDRQ010000067">
    <property type="protein sequence ID" value="KAJ9657249.1"/>
    <property type="molecule type" value="Genomic_DNA"/>
</dbReference>
<name>A0ACC3A8N8_9EURO</name>
<reference evidence="1" key="1">
    <citation type="submission" date="2022-10" db="EMBL/GenBank/DDBJ databases">
        <title>Culturing micro-colonial fungi from biological soil crusts in the Mojave desert and describing Neophaeococcomyces mojavensis, and introducing the new genera and species Taxawa tesnikishii.</title>
        <authorList>
            <person name="Kurbessoian T."/>
            <person name="Stajich J.E."/>
        </authorList>
    </citation>
    <scope>NUCLEOTIDE SEQUENCE</scope>
    <source>
        <strain evidence="1">JES_112</strain>
    </source>
</reference>
<dbReference type="Proteomes" id="UP001172386">
    <property type="component" value="Unassembled WGS sequence"/>
</dbReference>
<sequence>MSIYADIGDNGEGLVWGSEVKIEIVSQLSKRTSIDSSTSSPRTSIDPDCFSKLADNRYYSVQRLPQLRVDTAHSVESDADDEGSLHLRSPLPDENLTSLVDVRGRPGSRTKQLRRRGMDLSRDELRISSRWSSREKRSMEDFRDAIREKVNGVEGADDAWIRWTEKRHPILQEARIIRNRVSQNLIRSVSRGRSRKPRRSTQKDSQRTFGLHNHEQVRQEDFSLQPVRQERPQMTLRQVQSNMSMPKGLSLSSLDKFPSNTRVPANIAPIPPVKCDHRQTSWQRHLHYDLQPRSVTNRELHHKRGRYILQQSSDDKEYTVGNKQAQPNNILPSNSSPAYNHRTFSSTRYLLQPSLESCQDIEVYHRLPSFAASTEVNRSGFWPPQNENISDTISSGEPGTTQQDADNTTSIASSSPTSRQASDHSATCNLVHAIRNDIHNHSPDVSHTASLPHSPRKTQAIDHRINADKANFWMYQRGRLVSSISVPDTLERCGSSHQHDEEDDESFVREIRSLALHPLTTRLPHENLVRPSIGVGLKSWASFEVQDAKTTE</sequence>
<accession>A0ACC3A8N8</accession>
<proteinExistence type="predicted"/>
<protein>
    <submittedName>
        <fullName evidence="1">Uncharacterized protein</fullName>
    </submittedName>
</protein>
<organism evidence="1 2">
    <name type="scientific">Neophaeococcomyces mojaviensis</name>
    <dbReference type="NCBI Taxonomy" id="3383035"/>
    <lineage>
        <taxon>Eukaryota</taxon>
        <taxon>Fungi</taxon>
        <taxon>Dikarya</taxon>
        <taxon>Ascomycota</taxon>
        <taxon>Pezizomycotina</taxon>
        <taxon>Eurotiomycetes</taxon>
        <taxon>Chaetothyriomycetidae</taxon>
        <taxon>Chaetothyriales</taxon>
        <taxon>Chaetothyriales incertae sedis</taxon>
        <taxon>Neophaeococcomyces</taxon>
    </lineage>
</organism>
<keyword evidence="2" id="KW-1185">Reference proteome</keyword>
<comment type="caution">
    <text evidence="1">The sequence shown here is derived from an EMBL/GenBank/DDBJ whole genome shotgun (WGS) entry which is preliminary data.</text>
</comment>